<keyword evidence="10 12" id="KW-0456">Lyase</keyword>
<feature type="binding site" evidence="12">
    <location>
        <position position="335"/>
    </location>
    <ligand>
        <name>(2R)-2-phosphoglycerate</name>
        <dbReference type="ChEBI" id="CHEBI:58289"/>
    </ligand>
</feature>
<sequence>MGEIIDIIAREVLDSRGNPTVQVDVYLDSGVIATATVPSGASTGTREALELRDGDKKRYLGKGVKKAVENITNEIAPNIVGMESLDQEGIDKFLIELDGTENKSRLGANAILAVSMAVCKASAEELGVPLYRYIGGTSAKVLPIPMMNIINGGVHADNNLDIQEFMIVPAGFTKFSQALRAGAEVFHTLKAILKKRGLNTAVGDEGGFAPMLSSNEEAIKLIIEAIKEAGYEPGKDIYIALDVAASELFSDGFYTVESRKLSSKDLVEYYESLIEKYPLISIEDGMSEADREGWELLSERLKNRIQLVADDLVVTNPKIIKEAMKRGIANSILIKLNQIGTVSETLEAIELTKTNKYTAVVSHRSGETEDTTIADLSVACNTGFIKTGSLSRGERIAKYNRLLQIEEELGNIAQFKGLSAFYNLGF</sequence>
<dbReference type="InterPro" id="IPR020809">
    <property type="entry name" value="Enolase_CS"/>
</dbReference>
<feature type="binding site" evidence="14">
    <location>
        <position position="386"/>
    </location>
    <ligand>
        <name>substrate</name>
    </ligand>
</feature>
<feature type="domain" description="Enolase N-terminal" evidence="17">
    <location>
        <begin position="4"/>
        <end position="134"/>
    </location>
</feature>
<gene>
    <name evidence="12" type="primary">eno</name>
    <name evidence="18" type="ORF">TAGGR_1147</name>
</gene>
<feature type="binding site" evidence="12 15">
    <location>
        <position position="242"/>
    </location>
    <ligand>
        <name>Mg(2+)</name>
        <dbReference type="ChEBI" id="CHEBI:18420"/>
    </ligand>
</feature>
<dbReference type="Pfam" id="PF00113">
    <property type="entry name" value="Enolase_C"/>
    <property type="match status" value="1"/>
</dbReference>
<feature type="binding site" evidence="12">
    <location>
        <position position="163"/>
    </location>
    <ligand>
        <name>(2R)-2-phosphoglycerate</name>
        <dbReference type="ChEBI" id="CHEBI:58289"/>
    </ligand>
</feature>
<dbReference type="AlphaFoldDB" id="A0A0U9HLI4"/>
<dbReference type="RefSeq" id="WP_059175469.1">
    <property type="nucleotide sequence ID" value="NZ_BCNO01000001.1"/>
</dbReference>
<feature type="binding site" evidence="14">
    <location>
        <position position="155"/>
    </location>
    <ligand>
        <name>substrate</name>
    </ligand>
</feature>
<evidence type="ECO:0000256" key="8">
    <source>
        <dbReference type="ARBA" id="ARBA00022842"/>
    </source>
</evidence>
<dbReference type="PROSITE" id="PS00164">
    <property type="entry name" value="ENOLASE"/>
    <property type="match status" value="1"/>
</dbReference>
<dbReference type="GO" id="GO:0004634">
    <property type="term" value="F:phosphopyruvate hydratase activity"/>
    <property type="evidence" value="ECO:0007669"/>
    <property type="project" value="UniProtKB-UniRule"/>
</dbReference>
<keyword evidence="7 12" id="KW-0479">Metal-binding</keyword>
<comment type="function">
    <text evidence="11 12">Catalyzes the reversible conversion of 2-phosphoglycerate (2-PG) into phosphoenolpyruvate (PEP). It is essential for the degradation of carbohydrates via glycolysis.</text>
</comment>
<dbReference type="GO" id="GO:0009986">
    <property type="term" value="C:cell surface"/>
    <property type="evidence" value="ECO:0007669"/>
    <property type="project" value="UniProtKB-SubCell"/>
</dbReference>
<keyword evidence="9 12" id="KW-0324">Glycolysis</keyword>
<evidence type="ECO:0000256" key="11">
    <source>
        <dbReference type="ARBA" id="ARBA00045763"/>
    </source>
</evidence>
<dbReference type="PIRSF" id="PIRSF001400">
    <property type="entry name" value="Enolase"/>
    <property type="match status" value="1"/>
</dbReference>
<dbReference type="PRINTS" id="PR00148">
    <property type="entry name" value="ENOLASE"/>
</dbReference>
<protein>
    <recommendedName>
        <fullName evidence="4 12">Enolase</fullName>
        <ecNumber evidence="3 12">4.2.1.11</ecNumber>
    </recommendedName>
    <alternativeName>
        <fullName evidence="12">2-phospho-D-glycerate hydro-lyase</fullName>
    </alternativeName>
    <alternativeName>
        <fullName evidence="12">2-phosphoglycerate dehydratase</fullName>
    </alternativeName>
</protein>
<feature type="binding site" evidence="14">
    <location>
        <position position="310"/>
    </location>
    <ligand>
        <name>substrate</name>
    </ligand>
</feature>
<comment type="caution">
    <text evidence="18">The sequence shown here is derived from an EMBL/GenBank/DDBJ whole genome shotgun (WGS) entry which is preliminary data.</text>
</comment>
<feature type="binding site" evidence="12">
    <location>
        <position position="365"/>
    </location>
    <ligand>
        <name>(2R)-2-phosphoglycerate</name>
        <dbReference type="ChEBI" id="CHEBI:58289"/>
    </ligand>
</feature>
<dbReference type="Gene3D" id="3.30.390.10">
    <property type="entry name" value="Enolase-like, N-terminal domain"/>
    <property type="match status" value="1"/>
</dbReference>
<dbReference type="InterPro" id="IPR029017">
    <property type="entry name" value="Enolase-like_N"/>
</dbReference>
<keyword evidence="5 12" id="KW-0963">Cytoplasm</keyword>
<dbReference type="SFLD" id="SFLDG00178">
    <property type="entry name" value="enolase"/>
    <property type="match status" value="1"/>
</dbReference>
<feature type="binding site" evidence="12 15">
    <location>
        <position position="283"/>
    </location>
    <ligand>
        <name>Mg(2+)</name>
        <dbReference type="ChEBI" id="CHEBI:18420"/>
    </ligand>
</feature>
<dbReference type="Pfam" id="PF03952">
    <property type="entry name" value="Enolase_N"/>
    <property type="match status" value="1"/>
</dbReference>
<comment type="similarity">
    <text evidence="2 12">Belongs to the enolase family.</text>
</comment>
<dbReference type="UniPathway" id="UPA00109">
    <property type="reaction ID" value="UER00187"/>
</dbReference>
<evidence type="ECO:0000256" key="10">
    <source>
        <dbReference type="ARBA" id="ARBA00023239"/>
    </source>
</evidence>
<evidence type="ECO:0000256" key="13">
    <source>
        <dbReference type="PIRSR" id="PIRSR001400-1"/>
    </source>
</evidence>
<dbReference type="EC" id="4.2.1.11" evidence="3 12"/>
<comment type="catalytic activity">
    <reaction evidence="12">
        <text>(2R)-2-phosphoglycerate = phosphoenolpyruvate + H2O</text>
        <dbReference type="Rhea" id="RHEA:10164"/>
        <dbReference type="ChEBI" id="CHEBI:15377"/>
        <dbReference type="ChEBI" id="CHEBI:58289"/>
        <dbReference type="ChEBI" id="CHEBI:58702"/>
        <dbReference type="EC" id="4.2.1.11"/>
    </reaction>
</comment>
<evidence type="ECO:0000259" key="16">
    <source>
        <dbReference type="SMART" id="SM01192"/>
    </source>
</evidence>
<evidence type="ECO:0000256" key="4">
    <source>
        <dbReference type="ARBA" id="ARBA00017068"/>
    </source>
</evidence>
<feature type="binding site" evidence="14">
    <location>
        <begin position="362"/>
        <end position="365"/>
    </location>
    <ligand>
        <name>substrate</name>
    </ligand>
</feature>
<evidence type="ECO:0000256" key="3">
    <source>
        <dbReference type="ARBA" id="ARBA00012058"/>
    </source>
</evidence>
<dbReference type="NCBIfam" id="TIGR01060">
    <property type="entry name" value="eno"/>
    <property type="match status" value="1"/>
</dbReference>
<dbReference type="InterPro" id="IPR020811">
    <property type="entry name" value="Enolase_N"/>
</dbReference>
<dbReference type="EMBL" id="BCNO01000001">
    <property type="protein sequence ID" value="GAQ93982.1"/>
    <property type="molecule type" value="Genomic_DNA"/>
</dbReference>
<organism evidence="18 19">
    <name type="scientific">Thermodesulfovibrio aggregans</name>
    <dbReference type="NCBI Taxonomy" id="86166"/>
    <lineage>
        <taxon>Bacteria</taxon>
        <taxon>Pseudomonadati</taxon>
        <taxon>Nitrospirota</taxon>
        <taxon>Thermodesulfovibrionia</taxon>
        <taxon>Thermodesulfovibrionales</taxon>
        <taxon>Thermodesulfovibrionaceae</taxon>
        <taxon>Thermodesulfovibrio</taxon>
    </lineage>
</organism>
<keyword evidence="8 12" id="KW-0460">Magnesium</keyword>
<dbReference type="GO" id="GO:0000287">
    <property type="term" value="F:magnesium ion binding"/>
    <property type="evidence" value="ECO:0007669"/>
    <property type="project" value="UniProtKB-UniRule"/>
</dbReference>
<proteinExistence type="inferred from homology"/>
<dbReference type="InterPro" id="IPR020810">
    <property type="entry name" value="Enolase_C"/>
</dbReference>
<dbReference type="FunFam" id="3.30.390.10:FF:000001">
    <property type="entry name" value="Enolase"/>
    <property type="match status" value="1"/>
</dbReference>
<feature type="binding site" evidence="14">
    <location>
        <position position="164"/>
    </location>
    <ligand>
        <name>substrate</name>
    </ligand>
</feature>
<accession>A0A0U9HLI4</accession>
<feature type="active site" description="Proton donor" evidence="12 13">
    <location>
        <position position="205"/>
    </location>
</feature>
<dbReference type="STRING" id="86166.TAGGR_1147"/>
<feature type="binding site" evidence="12">
    <location>
        <position position="364"/>
    </location>
    <ligand>
        <name>(2R)-2-phosphoglycerate</name>
        <dbReference type="ChEBI" id="CHEBI:58289"/>
    </ligand>
</feature>
<feature type="binding site" evidence="14">
    <location>
        <position position="283"/>
    </location>
    <ligand>
        <name>substrate</name>
    </ligand>
</feature>
<evidence type="ECO:0000313" key="18">
    <source>
        <dbReference type="EMBL" id="GAQ93982.1"/>
    </source>
</evidence>
<dbReference type="PANTHER" id="PTHR11902">
    <property type="entry name" value="ENOLASE"/>
    <property type="match status" value="1"/>
</dbReference>
<dbReference type="SFLD" id="SFLDS00001">
    <property type="entry name" value="Enolase"/>
    <property type="match status" value="1"/>
</dbReference>
<comment type="subcellular location">
    <subcellularLocation>
        <location evidence="12">Cytoplasm</location>
    </subcellularLocation>
    <subcellularLocation>
        <location evidence="12">Secreted</location>
    </subcellularLocation>
    <subcellularLocation>
        <location evidence="12">Cell surface</location>
    </subcellularLocation>
    <text evidence="12">Fractions of enolase are present in both the cytoplasm and on the cell surface.</text>
</comment>
<dbReference type="PANTHER" id="PTHR11902:SF1">
    <property type="entry name" value="ENOLASE"/>
    <property type="match status" value="1"/>
</dbReference>
<evidence type="ECO:0000256" key="6">
    <source>
        <dbReference type="ARBA" id="ARBA00022525"/>
    </source>
</evidence>
<dbReference type="CDD" id="cd03313">
    <property type="entry name" value="enolase"/>
    <property type="match status" value="1"/>
</dbReference>
<name>A0A0U9HLI4_9BACT</name>
<evidence type="ECO:0000256" key="15">
    <source>
        <dbReference type="PIRSR" id="PIRSR001400-3"/>
    </source>
</evidence>
<evidence type="ECO:0000256" key="7">
    <source>
        <dbReference type="ARBA" id="ARBA00022723"/>
    </source>
</evidence>
<evidence type="ECO:0000256" key="1">
    <source>
        <dbReference type="ARBA" id="ARBA00005031"/>
    </source>
</evidence>
<dbReference type="InterPro" id="IPR000941">
    <property type="entry name" value="Enolase"/>
</dbReference>
<evidence type="ECO:0000313" key="19">
    <source>
        <dbReference type="Proteomes" id="UP000054976"/>
    </source>
</evidence>
<feature type="binding site" evidence="12 15">
    <location>
        <position position="310"/>
    </location>
    <ligand>
        <name>Mg(2+)</name>
        <dbReference type="ChEBI" id="CHEBI:18420"/>
    </ligand>
</feature>
<reference evidence="19" key="1">
    <citation type="submission" date="2016-01" db="EMBL/GenBank/DDBJ databases">
        <title>Draft genome sequence of Thermodesulfovibrio aggregans strain TGE-P1.</title>
        <authorList>
            <person name="Sekiguchi Y."/>
            <person name="Ohashi A."/>
            <person name="Matsuura N."/>
            <person name="Tourlousse M.D."/>
        </authorList>
    </citation>
    <scope>NUCLEOTIDE SEQUENCE [LARGE SCALE GENOMIC DNA]</scope>
    <source>
        <strain evidence="19">TGE-P1</strain>
    </source>
</reference>
<dbReference type="SMART" id="SM01192">
    <property type="entry name" value="Enolase_C"/>
    <property type="match status" value="1"/>
</dbReference>
<evidence type="ECO:0000256" key="9">
    <source>
        <dbReference type="ARBA" id="ARBA00023152"/>
    </source>
</evidence>
<dbReference type="SUPFAM" id="SSF54826">
    <property type="entry name" value="Enolase N-terminal domain-like"/>
    <property type="match status" value="1"/>
</dbReference>
<comment type="pathway">
    <text evidence="1 12">Carbohydrate degradation; glycolysis; pyruvate from D-glyceraldehyde 3-phosphate: step 4/5.</text>
</comment>
<dbReference type="Proteomes" id="UP000054976">
    <property type="component" value="Unassembled WGS sequence"/>
</dbReference>
<dbReference type="HAMAP" id="MF_00318">
    <property type="entry name" value="Enolase"/>
    <property type="match status" value="1"/>
</dbReference>
<dbReference type="GO" id="GO:0000015">
    <property type="term" value="C:phosphopyruvate hydratase complex"/>
    <property type="evidence" value="ECO:0007669"/>
    <property type="project" value="InterPro"/>
</dbReference>
<dbReference type="GO" id="GO:0005576">
    <property type="term" value="C:extracellular region"/>
    <property type="evidence" value="ECO:0007669"/>
    <property type="project" value="UniProtKB-SubCell"/>
</dbReference>
<feature type="binding site" evidence="12">
    <location>
        <position position="386"/>
    </location>
    <ligand>
        <name>(2R)-2-phosphoglycerate</name>
        <dbReference type="ChEBI" id="CHEBI:58289"/>
    </ligand>
</feature>
<keyword evidence="19" id="KW-1185">Reference proteome</keyword>
<evidence type="ECO:0000256" key="2">
    <source>
        <dbReference type="ARBA" id="ARBA00009604"/>
    </source>
</evidence>
<dbReference type="GO" id="GO:0006096">
    <property type="term" value="P:glycolytic process"/>
    <property type="evidence" value="ECO:0007669"/>
    <property type="project" value="UniProtKB-UniRule"/>
</dbReference>
<comment type="cofactor">
    <cofactor evidence="15">
        <name>Mg(2+)</name>
        <dbReference type="ChEBI" id="CHEBI:18420"/>
    </cofactor>
    <text evidence="15">Mg(2+) is required for catalysis and for stabilizing the dimer.</text>
</comment>
<dbReference type="SMART" id="SM01193">
    <property type="entry name" value="Enolase_N"/>
    <property type="match status" value="1"/>
</dbReference>
<evidence type="ECO:0000259" key="17">
    <source>
        <dbReference type="SMART" id="SM01193"/>
    </source>
</evidence>
<evidence type="ECO:0000256" key="14">
    <source>
        <dbReference type="PIRSR" id="PIRSR001400-2"/>
    </source>
</evidence>
<feature type="active site" description="Proton acceptor" evidence="12 13">
    <location>
        <position position="335"/>
    </location>
</feature>
<dbReference type="InterPro" id="IPR036849">
    <property type="entry name" value="Enolase-like_C_sf"/>
</dbReference>
<dbReference type="SUPFAM" id="SSF51604">
    <property type="entry name" value="Enolase C-terminal domain-like"/>
    <property type="match status" value="1"/>
</dbReference>
<evidence type="ECO:0000256" key="12">
    <source>
        <dbReference type="HAMAP-Rule" id="MF_00318"/>
    </source>
</evidence>
<dbReference type="Gene3D" id="3.20.20.120">
    <property type="entry name" value="Enolase-like C-terminal domain"/>
    <property type="match status" value="1"/>
</dbReference>
<dbReference type="SFLD" id="SFLDF00002">
    <property type="entry name" value="enolase"/>
    <property type="match status" value="1"/>
</dbReference>
<evidence type="ECO:0000256" key="5">
    <source>
        <dbReference type="ARBA" id="ARBA00022490"/>
    </source>
</evidence>
<feature type="domain" description="Enolase C-terminal TIM barrel" evidence="16">
    <location>
        <begin position="139"/>
        <end position="423"/>
    </location>
</feature>
<dbReference type="OrthoDB" id="9804716at2"/>
<dbReference type="FunFam" id="3.20.20.120:FF:000001">
    <property type="entry name" value="Enolase"/>
    <property type="match status" value="1"/>
</dbReference>
<keyword evidence="6 12" id="KW-0964">Secreted</keyword>
<comment type="cofactor">
    <cofactor evidence="12">
        <name>Mg(2+)</name>
        <dbReference type="ChEBI" id="CHEBI:18420"/>
    </cofactor>
    <text evidence="12">Binds a second Mg(2+) ion via substrate during catalysis.</text>
</comment>